<evidence type="ECO:0000313" key="4">
    <source>
        <dbReference type="EMBL" id="MTS29364.1"/>
    </source>
</evidence>
<dbReference type="GO" id="GO:0009307">
    <property type="term" value="P:DNA restriction-modification system"/>
    <property type="evidence" value="ECO:0007669"/>
    <property type="project" value="UniProtKB-KW"/>
</dbReference>
<comment type="caution">
    <text evidence="4">The sequence shown here is derived from an EMBL/GenBank/DDBJ whole genome shotgun (WGS) entry which is preliminary data.</text>
</comment>
<sequence length="91" mass="9812">MQKLRLGSLFDGIGGFPLAAAVCGIEPVWASEIESFPIEVTRLRFPGMLHVGDITKLRGAELPPVDIVCGGSPCQDYAEEIVIPKLLHQVP</sequence>
<keyword evidence="3" id="KW-0680">Restriction system</keyword>
<evidence type="ECO:0000256" key="3">
    <source>
        <dbReference type="ARBA" id="ARBA00022747"/>
    </source>
</evidence>
<dbReference type="EMBL" id="WMZR01000036">
    <property type="protein sequence ID" value="MTS53139.1"/>
    <property type="molecule type" value="Genomic_DNA"/>
</dbReference>
<dbReference type="Proteomes" id="UP000472755">
    <property type="component" value="Unassembled WGS sequence"/>
</dbReference>
<dbReference type="InterPro" id="IPR001525">
    <property type="entry name" value="C5_MeTfrase"/>
</dbReference>
<dbReference type="AlphaFoldDB" id="A0A6I3QRS1"/>
<evidence type="ECO:0000256" key="2">
    <source>
        <dbReference type="ARBA" id="ARBA00022679"/>
    </source>
</evidence>
<evidence type="ECO:0000313" key="6">
    <source>
        <dbReference type="Proteomes" id="UP000449193"/>
    </source>
</evidence>
<proteinExistence type="predicted"/>
<dbReference type="Proteomes" id="UP000449193">
    <property type="component" value="Unassembled WGS sequence"/>
</dbReference>
<keyword evidence="2" id="KW-0808">Transferase</keyword>
<dbReference type="EMBL" id="WMZU01000074">
    <property type="protein sequence ID" value="MTS29364.1"/>
    <property type="molecule type" value="Genomic_DNA"/>
</dbReference>
<evidence type="ECO:0000313" key="7">
    <source>
        <dbReference type="Proteomes" id="UP000472755"/>
    </source>
</evidence>
<reference evidence="6 7" key="1">
    <citation type="journal article" date="2019" name="Nat. Med.">
        <title>A library of human gut bacterial isolates paired with longitudinal multiomics data enables mechanistic microbiome research.</title>
        <authorList>
            <person name="Poyet M."/>
            <person name="Groussin M."/>
            <person name="Gibbons S.M."/>
            <person name="Avila-Pacheco J."/>
            <person name="Jiang X."/>
            <person name="Kearney S.M."/>
            <person name="Perrotta A.R."/>
            <person name="Berdy B."/>
            <person name="Zhao S."/>
            <person name="Lieberman T.D."/>
            <person name="Swanson P.K."/>
            <person name="Smith M."/>
            <person name="Roesemann S."/>
            <person name="Alexander J.E."/>
            <person name="Rich S.A."/>
            <person name="Livny J."/>
            <person name="Vlamakis H."/>
            <person name="Clish C."/>
            <person name="Bullock K."/>
            <person name="Deik A."/>
            <person name="Scott J."/>
            <person name="Pierce K.A."/>
            <person name="Xavier R.J."/>
            <person name="Alm E.J."/>
        </authorList>
    </citation>
    <scope>NUCLEOTIDE SEQUENCE [LARGE SCALE GENOMIC DNA]</scope>
    <source>
        <strain evidence="4 7">BIOML-A4</strain>
        <strain evidence="5 6">BIOML-A7</strain>
    </source>
</reference>
<dbReference type="GO" id="GO:0032259">
    <property type="term" value="P:methylation"/>
    <property type="evidence" value="ECO:0007669"/>
    <property type="project" value="UniProtKB-KW"/>
</dbReference>
<dbReference type="GO" id="GO:0008168">
    <property type="term" value="F:methyltransferase activity"/>
    <property type="evidence" value="ECO:0007669"/>
    <property type="project" value="UniProtKB-KW"/>
</dbReference>
<dbReference type="InterPro" id="IPR029063">
    <property type="entry name" value="SAM-dependent_MTases_sf"/>
</dbReference>
<dbReference type="Pfam" id="PF00145">
    <property type="entry name" value="DNA_methylase"/>
    <property type="match status" value="1"/>
</dbReference>
<evidence type="ECO:0000256" key="1">
    <source>
        <dbReference type="ARBA" id="ARBA00022603"/>
    </source>
</evidence>
<dbReference type="SUPFAM" id="SSF53335">
    <property type="entry name" value="S-adenosyl-L-methionine-dependent methyltransferases"/>
    <property type="match status" value="1"/>
</dbReference>
<name>A0A6I3QRS1_9FIRM</name>
<gene>
    <name evidence="5" type="ORF">GMD52_16610</name>
    <name evidence="4" type="ORF">GMD59_19140</name>
</gene>
<dbReference type="Gene3D" id="3.40.50.150">
    <property type="entry name" value="Vaccinia Virus protein VP39"/>
    <property type="match status" value="1"/>
</dbReference>
<protein>
    <submittedName>
        <fullName evidence="4">C-5 cytosine-specific DNA methylase</fullName>
    </submittedName>
</protein>
<evidence type="ECO:0000313" key="5">
    <source>
        <dbReference type="EMBL" id="MTS53139.1"/>
    </source>
</evidence>
<keyword evidence="1 4" id="KW-0489">Methyltransferase</keyword>
<organism evidence="4 7">
    <name type="scientific">Ruthenibacterium lactatiformans</name>
    <dbReference type="NCBI Taxonomy" id="1550024"/>
    <lineage>
        <taxon>Bacteria</taxon>
        <taxon>Bacillati</taxon>
        <taxon>Bacillota</taxon>
        <taxon>Clostridia</taxon>
        <taxon>Eubacteriales</taxon>
        <taxon>Oscillospiraceae</taxon>
        <taxon>Ruthenibacterium</taxon>
    </lineage>
</organism>
<accession>A0A6I3QRS1</accession>